<dbReference type="RefSeq" id="WP_089523611.1">
    <property type="nucleotide sequence ID" value="NZ_NMUQ01000001.1"/>
</dbReference>
<reference evidence="1 2" key="1">
    <citation type="submission" date="2017-07" db="EMBL/GenBank/DDBJ databases">
        <title>Paenibacillus herberti R33 genome sequencing and assembly.</title>
        <authorList>
            <person name="Su W."/>
        </authorList>
    </citation>
    <scope>NUCLEOTIDE SEQUENCE [LARGE SCALE GENOMIC DNA]</scope>
    <source>
        <strain evidence="1 2">R33</strain>
    </source>
</reference>
<comment type="caution">
    <text evidence="1">The sequence shown here is derived from an EMBL/GenBank/DDBJ whole genome shotgun (WGS) entry which is preliminary data.</text>
</comment>
<proteinExistence type="predicted"/>
<gene>
    <name evidence="1" type="ORF">CGZ75_07610</name>
</gene>
<dbReference type="OrthoDB" id="4278026at2"/>
<dbReference type="Proteomes" id="UP000215145">
    <property type="component" value="Unassembled WGS sequence"/>
</dbReference>
<dbReference type="EMBL" id="NMUQ01000001">
    <property type="protein sequence ID" value="OXM16527.1"/>
    <property type="molecule type" value="Genomic_DNA"/>
</dbReference>
<evidence type="ECO:0000313" key="1">
    <source>
        <dbReference type="EMBL" id="OXM16527.1"/>
    </source>
</evidence>
<accession>A0A229P361</accession>
<organism evidence="1 2">
    <name type="scientific">Paenibacillus herberti</name>
    <dbReference type="NCBI Taxonomy" id="1619309"/>
    <lineage>
        <taxon>Bacteria</taxon>
        <taxon>Bacillati</taxon>
        <taxon>Bacillota</taxon>
        <taxon>Bacilli</taxon>
        <taxon>Bacillales</taxon>
        <taxon>Paenibacillaceae</taxon>
        <taxon>Paenibacillus</taxon>
    </lineage>
</organism>
<keyword evidence="2" id="KW-1185">Reference proteome</keyword>
<evidence type="ECO:0000313" key="2">
    <source>
        <dbReference type="Proteomes" id="UP000215145"/>
    </source>
</evidence>
<sequence length="84" mass="9514">MQPITIQIRIYPSDPALLIQMGNEYINTVNRLTEQAEWQGSFPKLTSKTVQANLPSAIKNQLIRDAKSIYQKSKKDIDGHSRTA</sequence>
<name>A0A229P361_9BACL</name>
<protein>
    <submittedName>
        <fullName evidence="1">Transposase</fullName>
    </submittedName>
</protein>
<dbReference type="AlphaFoldDB" id="A0A229P361"/>